<gene>
    <name evidence="2" type="ORF">C8J55DRAFT_488583</name>
</gene>
<name>A0A9W9AJG5_9AGAR</name>
<protein>
    <submittedName>
        <fullName evidence="2">Uncharacterized protein</fullName>
    </submittedName>
</protein>
<accession>A0A9W9AJG5</accession>
<comment type="caution">
    <text evidence="2">The sequence shown here is derived from an EMBL/GenBank/DDBJ whole genome shotgun (WGS) entry which is preliminary data.</text>
</comment>
<keyword evidence="1" id="KW-0732">Signal</keyword>
<evidence type="ECO:0000313" key="2">
    <source>
        <dbReference type="EMBL" id="KAJ4483071.1"/>
    </source>
</evidence>
<sequence length="203" mass="22560">MFFQNTPSRFATLLYLGASLLWVSASPVPSSNVDLQYRRHTGSKAVADPHISKRNLEVNVDLVIDGVGKSEHWFVDVGPTLFQAGTRDPSTMDKFKSKLTTSHYEWDKVQHQLSSSHKIKPLGKATFKDAADQKAAFTKVEAIRMKAAAAVKGGNCLDYITDVLELLKTEGHVTEDVVAAYKKEYDDNYTRVSKAVWGVDLQP</sequence>
<dbReference type="Proteomes" id="UP001150238">
    <property type="component" value="Unassembled WGS sequence"/>
</dbReference>
<proteinExistence type="predicted"/>
<reference evidence="2" key="1">
    <citation type="submission" date="2022-08" db="EMBL/GenBank/DDBJ databases">
        <authorList>
            <consortium name="DOE Joint Genome Institute"/>
            <person name="Min B."/>
            <person name="Riley R."/>
            <person name="Sierra-Patev S."/>
            <person name="Naranjo-Ortiz M."/>
            <person name="Looney B."/>
            <person name="Konkel Z."/>
            <person name="Slot J.C."/>
            <person name="Sakamoto Y."/>
            <person name="Steenwyk J.L."/>
            <person name="Rokas A."/>
            <person name="Carro J."/>
            <person name="Camarero S."/>
            <person name="Ferreira P."/>
            <person name="Molpeceres G."/>
            <person name="Ruiz-Duenas F.J."/>
            <person name="Serrano A."/>
            <person name="Henrissat B."/>
            <person name="Drula E."/>
            <person name="Hughes K.W."/>
            <person name="Mata J.L."/>
            <person name="Ishikawa N.K."/>
            <person name="Vargas-Isla R."/>
            <person name="Ushijima S."/>
            <person name="Smith C.A."/>
            <person name="Ahrendt S."/>
            <person name="Andreopoulos W."/>
            <person name="He G."/>
            <person name="Labutti K."/>
            <person name="Lipzen A."/>
            <person name="Ng V."/>
            <person name="Sandor L."/>
            <person name="Barry K."/>
            <person name="Martinez A.T."/>
            <person name="Xiao Y."/>
            <person name="Gibbons J.G."/>
            <person name="Terashima K."/>
            <person name="Hibbett D.S."/>
            <person name="Grigoriev I.V."/>
        </authorList>
    </citation>
    <scope>NUCLEOTIDE SEQUENCE</scope>
    <source>
        <strain evidence="2">Sp2 HRB7682 ss15</strain>
    </source>
</reference>
<feature type="chain" id="PRO_5040762102" evidence="1">
    <location>
        <begin position="26"/>
        <end position="203"/>
    </location>
</feature>
<evidence type="ECO:0000313" key="3">
    <source>
        <dbReference type="Proteomes" id="UP001150238"/>
    </source>
</evidence>
<evidence type="ECO:0000256" key="1">
    <source>
        <dbReference type="SAM" id="SignalP"/>
    </source>
</evidence>
<dbReference type="EMBL" id="JANVFS010000013">
    <property type="protein sequence ID" value="KAJ4483071.1"/>
    <property type="molecule type" value="Genomic_DNA"/>
</dbReference>
<feature type="signal peptide" evidence="1">
    <location>
        <begin position="1"/>
        <end position="25"/>
    </location>
</feature>
<reference evidence="2" key="2">
    <citation type="journal article" date="2023" name="Proc. Natl. Acad. Sci. U.S.A.">
        <title>A global phylogenomic analysis of the shiitake genus Lentinula.</title>
        <authorList>
            <person name="Sierra-Patev S."/>
            <person name="Min B."/>
            <person name="Naranjo-Ortiz M."/>
            <person name="Looney B."/>
            <person name="Konkel Z."/>
            <person name="Slot J.C."/>
            <person name="Sakamoto Y."/>
            <person name="Steenwyk J.L."/>
            <person name="Rokas A."/>
            <person name="Carro J."/>
            <person name="Camarero S."/>
            <person name="Ferreira P."/>
            <person name="Molpeceres G."/>
            <person name="Ruiz-Duenas F.J."/>
            <person name="Serrano A."/>
            <person name="Henrissat B."/>
            <person name="Drula E."/>
            <person name="Hughes K.W."/>
            <person name="Mata J.L."/>
            <person name="Ishikawa N.K."/>
            <person name="Vargas-Isla R."/>
            <person name="Ushijima S."/>
            <person name="Smith C.A."/>
            <person name="Donoghue J."/>
            <person name="Ahrendt S."/>
            <person name="Andreopoulos W."/>
            <person name="He G."/>
            <person name="LaButti K."/>
            <person name="Lipzen A."/>
            <person name="Ng V."/>
            <person name="Riley R."/>
            <person name="Sandor L."/>
            <person name="Barry K."/>
            <person name="Martinez A.T."/>
            <person name="Xiao Y."/>
            <person name="Gibbons J.G."/>
            <person name="Terashima K."/>
            <person name="Grigoriev I.V."/>
            <person name="Hibbett D."/>
        </authorList>
    </citation>
    <scope>NUCLEOTIDE SEQUENCE</scope>
    <source>
        <strain evidence="2">Sp2 HRB7682 ss15</strain>
    </source>
</reference>
<dbReference type="AlphaFoldDB" id="A0A9W9AJG5"/>
<organism evidence="2 3">
    <name type="scientific">Lentinula lateritia</name>
    <dbReference type="NCBI Taxonomy" id="40482"/>
    <lineage>
        <taxon>Eukaryota</taxon>
        <taxon>Fungi</taxon>
        <taxon>Dikarya</taxon>
        <taxon>Basidiomycota</taxon>
        <taxon>Agaricomycotina</taxon>
        <taxon>Agaricomycetes</taxon>
        <taxon>Agaricomycetidae</taxon>
        <taxon>Agaricales</taxon>
        <taxon>Marasmiineae</taxon>
        <taxon>Omphalotaceae</taxon>
        <taxon>Lentinula</taxon>
    </lineage>
</organism>